<evidence type="ECO:0000313" key="2">
    <source>
        <dbReference type="EMBL" id="OSJ09151.1"/>
    </source>
</evidence>
<dbReference type="InterPro" id="IPR029787">
    <property type="entry name" value="Nucleotide_cyclase"/>
</dbReference>
<evidence type="ECO:0000313" key="4">
    <source>
        <dbReference type="Proteomes" id="UP000193553"/>
    </source>
</evidence>
<dbReference type="FunFam" id="3.30.70.1230:FF:000041">
    <property type="entry name" value="Adenylate cyclase 1"/>
    <property type="match status" value="1"/>
</dbReference>
<dbReference type="SMART" id="SM00044">
    <property type="entry name" value="CYCc"/>
    <property type="match status" value="1"/>
</dbReference>
<dbReference type="Pfam" id="PF00211">
    <property type="entry name" value="Guanylate_cyc"/>
    <property type="match status" value="1"/>
</dbReference>
<comment type="caution">
    <text evidence="2">The sequence shown here is derived from an EMBL/GenBank/DDBJ whole genome shotgun (WGS) entry which is preliminary data.</text>
</comment>
<keyword evidence="5" id="KW-1185">Reference proteome</keyword>
<evidence type="ECO:0000313" key="3">
    <source>
        <dbReference type="EMBL" id="OSJ30734.1"/>
    </source>
</evidence>
<proteinExistence type="predicted"/>
<dbReference type="InterPro" id="IPR050697">
    <property type="entry name" value="Adenylyl/Guanylyl_Cyclase_3/4"/>
</dbReference>
<evidence type="ECO:0000313" key="5">
    <source>
        <dbReference type="Proteomes" id="UP000193884"/>
    </source>
</evidence>
<sequence length="396" mass="43915">MESSELQRITSWLIDGAWSSKAPAEMTAEACERMVAAGLPLWRFGIFIRTLHPEIFGRNFIWREGEEVEIGTVDFEILETPEFARSPLRVVFEQGLEVRGRMEDPRSKHFPFFDDMRAEGVTDYVATPMQFLDGSVHATSWTTRHPGGFTDDHIAAIHAIIKPLARITEIISLRRTAEMLLDTYVGNRAGARILGGQIRRGHNDTMQAAIWLSDLRGFTALSDRLPAETVVEILNHYFDCQVAAIRGHGGEVLKFMGDGLLAVFPIDEYVGDAAHVCTRVLEAARESRASVEALAYPVGDVVERFRFGVALHVGNILYGNIGGGNRLDFTCIGPAVNLAARLEKITGRLGRTVVASEMFANVCRHDWHELGEFPIAGFSKAQRVYGLTEETPVAMA</sequence>
<dbReference type="GO" id="GO:0035556">
    <property type="term" value="P:intracellular signal transduction"/>
    <property type="evidence" value="ECO:0007669"/>
    <property type="project" value="InterPro"/>
</dbReference>
<dbReference type="AlphaFoldDB" id="A0A1X3F7K0"/>
<dbReference type="GO" id="GO:0006171">
    <property type="term" value="P:cAMP biosynthetic process"/>
    <property type="evidence" value="ECO:0007669"/>
    <property type="project" value="TreeGrafter"/>
</dbReference>
<feature type="domain" description="Guanylate cyclase" evidence="1">
    <location>
        <begin position="209"/>
        <end position="343"/>
    </location>
</feature>
<dbReference type="RefSeq" id="WP_085361370.1">
    <property type="nucleotide sequence ID" value="NZ_NAFC01000171.1"/>
</dbReference>
<dbReference type="EMBL" id="NAFI01000174">
    <property type="protein sequence ID" value="OSJ09151.1"/>
    <property type="molecule type" value="Genomic_DNA"/>
</dbReference>
<reference evidence="4 5" key="1">
    <citation type="submission" date="2017-03" db="EMBL/GenBank/DDBJ databases">
        <title>Whole genome sequences of fourteen strains of Bradyrhizobium canariense and one strain of Bradyrhizobium japonicum isolated from Lupinus (Papilionoideae: Genisteae) species in Algeria.</title>
        <authorList>
            <person name="Crovadore J."/>
            <person name="Chekireb D."/>
            <person name="Brachmann A."/>
            <person name="Chablais R."/>
            <person name="Cochard B."/>
            <person name="Lefort F."/>
        </authorList>
    </citation>
    <scope>NUCLEOTIDE SEQUENCE [LARGE SCALE GENOMIC DNA]</scope>
    <source>
        <strain evidence="2 4">UBMA195</strain>
        <strain evidence="3 5">UBMAN05</strain>
    </source>
</reference>
<dbReference type="EMBL" id="NAFK01000152">
    <property type="protein sequence ID" value="OSJ30734.1"/>
    <property type="molecule type" value="Genomic_DNA"/>
</dbReference>
<dbReference type="PANTHER" id="PTHR43081:SF11">
    <property type="entry name" value="BLR2264 PROTEIN"/>
    <property type="match status" value="1"/>
</dbReference>
<dbReference type="OrthoDB" id="4565346at2"/>
<accession>A0A1X3F7K0</accession>
<dbReference type="Gene3D" id="3.30.70.1230">
    <property type="entry name" value="Nucleotide cyclase"/>
    <property type="match status" value="1"/>
</dbReference>
<dbReference type="SUPFAM" id="SSF55073">
    <property type="entry name" value="Nucleotide cyclase"/>
    <property type="match status" value="1"/>
</dbReference>
<dbReference type="Proteomes" id="UP000193884">
    <property type="component" value="Unassembled WGS sequence"/>
</dbReference>
<evidence type="ECO:0000259" key="1">
    <source>
        <dbReference type="PROSITE" id="PS50125"/>
    </source>
</evidence>
<organism evidence="2 4">
    <name type="scientific">Bradyrhizobium canariense</name>
    <dbReference type="NCBI Taxonomy" id="255045"/>
    <lineage>
        <taxon>Bacteria</taxon>
        <taxon>Pseudomonadati</taxon>
        <taxon>Pseudomonadota</taxon>
        <taxon>Alphaproteobacteria</taxon>
        <taxon>Hyphomicrobiales</taxon>
        <taxon>Nitrobacteraceae</taxon>
        <taxon>Bradyrhizobium</taxon>
    </lineage>
</organism>
<gene>
    <name evidence="3" type="ORF">BST63_11710</name>
    <name evidence="2" type="ORF">BSZ18_18645</name>
</gene>
<dbReference type="InterPro" id="IPR001054">
    <property type="entry name" value="A/G_cyclase"/>
</dbReference>
<dbReference type="Proteomes" id="UP000193553">
    <property type="component" value="Unassembled WGS sequence"/>
</dbReference>
<dbReference type="PROSITE" id="PS50125">
    <property type="entry name" value="GUANYLATE_CYCLASE_2"/>
    <property type="match status" value="1"/>
</dbReference>
<dbReference type="PANTHER" id="PTHR43081">
    <property type="entry name" value="ADENYLATE CYCLASE, TERMINAL-DIFFERENTIATION SPECIFIC-RELATED"/>
    <property type="match status" value="1"/>
</dbReference>
<dbReference type="GO" id="GO:0004016">
    <property type="term" value="F:adenylate cyclase activity"/>
    <property type="evidence" value="ECO:0007669"/>
    <property type="project" value="UniProtKB-ARBA"/>
</dbReference>
<dbReference type="CDD" id="cd07302">
    <property type="entry name" value="CHD"/>
    <property type="match status" value="1"/>
</dbReference>
<name>A0A1X3F7K0_9BRAD</name>
<protein>
    <submittedName>
        <fullName evidence="2">Adenylate/guanylate cyclase domain-containing protein</fullName>
    </submittedName>
</protein>